<evidence type="ECO:0000256" key="1">
    <source>
        <dbReference type="SAM" id="SignalP"/>
    </source>
</evidence>
<proteinExistence type="predicted"/>
<keyword evidence="1" id="KW-0732">Signal</keyword>
<evidence type="ECO:0000313" key="2">
    <source>
        <dbReference type="EMBL" id="TGD77566.1"/>
    </source>
</evidence>
<dbReference type="EMBL" id="SRKZ01000008">
    <property type="protein sequence ID" value="TGD77566.1"/>
    <property type="molecule type" value="Genomic_DNA"/>
</dbReference>
<dbReference type="RefSeq" id="WP_135532752.1">
    <property type="nucleotide sequence ID" value="NZ_SRKZ01000008.1"/>
</dbReference>
<feature type="chain" id="PRO_5021377118" evidence="1">
    <location>
        <begin position="23"/>
        <end position="149"/>
    </location>
</feature>
<evidence type="ECO:0000313" key="3">
    <source>
        <dbReference type="Proteomes" id="UP000298284"/>
    </source>
</evidence>
<accession>A0A4Z0MDG1</accession>
<sequence length="149" mass="16154">MKKNLRVSFGLALGLGRGGSWAWVPATAQQLPQFRSAKSIIRPPRHLTLHIGFARPRELAKAAHKTYRGAGPRPLVAGQQGAPSHTDEQWLGFFCPDLLATLDLEPVATINSVKSTFLQAAGSGIRLPARVEVAGLTRSPPRPDLFESR</sequence>
<name>A0A4Z0MDG1_9BACT</name>
<organism evidence="2 3">
    <name type="scientific">Hymenobacter wooponensis</name>
    <dbReference type="NCBI Taxonomy" id="1525360"/>
    <lineage>
        <taxon>Bacteria</taxon>
        <taxon>Pseudomonadati</taxon>
        <taxon>Bacteroidota</taxon>
        <taxon>Cytophagia</taxon>
        <taxon>Cytophagales</taxon>
        <taxon>Hymenobacteraceae</taxon>
        <taxon>Hymenobacter</taxon>
    </lineage>
</organism>
<dbReference type="AlphaFoldDB" id="A0A4Z0MDG1"/>
<reference evidence="2 3" key="1">
    <citation type="submission" date="2019-04" db="EMBL/GenBank/DDBJ databases">
        <authorList>
            <person name="Feng G."/>
            <person name="Zhang J."/>
            <person name="Zhu H."/>
        </authorList>
    </citation>
    <scope>NUCLEOTIDE SEQUENCE [LARGE SCALE GENOMIC DNA]</scope>
    <source>
        <strain evidence="2 3">JCM 19491</strain>
    </source>
</reference>
<protein>
    <submittedName>
        <fullName evidence="2">Uncharacterized protein</fullName>
    </submittedName>
</protein>
<dbReference type="Proteomes" id="UP000298284">
    <property type="component" value="Unassembled WGS sequence"/>
</dbReference>
<gene>
    <name evidence="2" type="ORF">EU557_22570</name>
</gene>
<feature type="signal peptide" evidence="1">
    <location>
        <begin position="1"/>
        <end position="22"/>
    </location>
</feature>
<comment type="caution">
    <text evidence="2">The sequence shown here is derived from an EMBL/GenBank/DDBJ whole genome shotgun (WGS) entry which is preliminary data.</text>
</comment>
<keyword evidence="3" id="KW-1185">Reference proteome</keyword>